<dbReference type="InterPro" id="IPR013216">
    <property type="entry name" value="Methyltransf_11"/>
</dbReference>
<dbReference type="InterPro" id="IPR029063">
    <property type="entry name" value="SAM-dependent_MTases_sf"/>
</dbReference>
<feature type="domain" description="Methyltransferase type 11" evidence="1">
    <location>
        <begin position="38"/>
        <end position="133"/>
    </location>
</feature>
<evidence type="ECO:0000313" key="2">
    <source>
        <dbReference type="EMBL" id="MDF1586842.1"/>
    </source>
</evidence>
<evidence type="ECO:0000313" key="3">
    <source>
        <dbReference type="Proteomes" id="UP001301140"/>
    </source>
</evidence>
<reference evidence="2 3" key="1">
    <citation type="submission" date="2023-03" db="EMBL/GenBank/DDBJ databases">
        <title>YIM 152171 draft genome.</title>
        <authorList>
            <person name="Yang Z."/>
        </authorList>
    </citation>
    <scope>NUCLEOTIDE SEQUENCE [LARGE SCALE GENOMIC DNA]</scope>
    <source>
        <strain evidence="2 3">YIM 152171</strain>
    </source>
</reference>
<name>A0AAP3XRS9_9PROT</name>
<dbReference type="AlphaFoldDB" id="A0AAP3XRS9"/>
<dbReference type="Proteomes" id="UP001301140">
    <property type="component" value="Unassembled WGS sequence"/>
</dbReference>
<organism evidence="2 3">
    <name type="scientific">Marinimicrococcus flavescens</name>
    <dbReference type="NCBI Taxonomy" id="3031815"/>
    <lineage>
        <taxon>Bacteria</taxon>
        <taxon>Pseudomonadati</taxon>
        <taxon>Pseudomonadota</taxon>
        <taxon>Alphaproteobacteria</taxon>
        <taxon>Geminicoccales</taxon>
        <taxon>Geminicoccaceae</taxon>
        <taxon>Marinimicrococcus</taxon>
    </lineage>
</organism>
<dbReference type="GO" id="GO:0008757">
    <property type="term" value="F:S-adenosylmethionine-dependent methyltransferase activity"/>
    <property type="evidence" value="ECO:0007669"/>
    <property type="project" value="InterPro"/>
</dbReference>
<protein>
    <submittedName>
        <fullName evidence="2">Class I SAM-dependent methyltransferase</fullName>
    </submittedName>
</protein>
<keyword evidence="2" id="KW-0489">Methyltransferase</keyword>
<dbReference type="Pfam" id="PF08241">
    <property type="entry name" value="Methyltransf_11"/>
    <property type="match status" value="1"/>
</dbReference>
<dbReference type="PANTHER" id="PTHR45036">
    <property type="entry name" value="METHYLTRANSFERASE LIKE 7B"/>
    <property type="match status" value="1"/>
</dbReference>
<dbReference type="EMBL" id="JARGEQ010000096">
    <property type="protein sequence ID" value="MDF1586842.1"/>
    <property type="molecule type" value="Genomic_DNA"/>
</dbReference>
<dbReference type="Gene3D" id="3.40.50.150">
    <property type="entry name" value="Vaccinia Virus protein VP39"/>
    <property type="match status" value="1"/>
</dbReference>
<dbReference type="CDD" id="cd02440">
    <property type="entry name" value="AdoMet_MTases"/>
    <property type="match status" value="1"/>
</dbReference>
<gene>
    <name evidence="2" type="ORF">PZ740_10670</name>
</gene>
<dbReference type="InterPro" id="IPR052356">
    <property type="entry name" value="Thiol_S-MT"/>
</dbReference>
<dbReference type="SUPFAM" id="SSF53335">
    <property type="entry name" value="S-adenosyl-L-methionine-dependent methyltransferases"/>
    <property type="match status" value="1"/>
</dbReference>
<keyword evidence="3" id="KW-1185">Reference proteome</keyword>
<dbReference type="PANTHER" id="PTHR45036:SF1">
    <property type="entry name" value="METHYLTRANSFERASE LIKE 7A"/>
    <property type="match status" value="1"/>
</dbReference>
<sequence length="203" mass="22214">MNVWSRKVLPLLIAWAMRDRDLVRYRKRLVERAQGRVLEIGVGSGLNLPLYRPPASLVIGLDPSAELLRRARAEAAASPVPVCLVQGSAEAIPLAAGSVDTVVMAWTLCSVPDAAKALAELRRVLRPEGRLLFVEHGLSDEPGVAGWQQRLDPFWLKVSCHMNLKVGELLQRAGFVVEELETGYVGKGPRALTFLYEGSARPA</sequence>
<accession>A0AAP3XRS9</accession>
<dbReference type="RefSeq" id="WP_327789262.1">
    <property type="nucleotide sequence ID" value="NZ_JARGEQ010000096.1"/>
</dbReference>
<comment type="caution">
    <text evidence="2">The sequence shown here is derived from an EMBL/GenBank/DDBJ whole genome shotgun (WGS) entry which is preliminary data.</text>
</comment>
<dbReference type="GO" id="GO:0032259">
    <property type="term" value="P:methylation"/>
    <property type="evidence" value="ECO:0007669"/>
    <property type="project" value="UniProtKB-KW"/>
</dbReference>
<proteinExistence type="predicted"/>
<evidence type="ECO:0000259" key="1">
    <source>
        <dbReference type="Pfam" id="PF08241"/>
    </source>
</evidence>
<keyword evidence="2" id="KW-0808">Transferase</keyword>